<feature type="domain" description="L,D-TPase catalytic" evidence="8">
    <location>
        <begin position="356"/>
        <end position="476"/>
    </location>
</feature>
<dbReference type="STRING" id="1236973.JCM9157_1512"/>
<dbReference type="Gene3D" id="2.40.440.10">
    <property type="entry name" value="L,D-transpeptidase catalytic domain-like"/>
    <property type="match status" value="1"/>
</dbReference>
<evidence type="ECO:0000256" key="6">
    <source>
        <dbReference type="PROSITE-ProRule" id="PRU01373"/>
    </source>
</evidence>
<dbReference type="InterPro" id="IPR038054">
    <property type="entry name" value="LD_TPept-like_central_sf"/>
</dbReference>
<dbReference type="SUPFAM" id="SSF143985">
    <property type="entry name" value="L,D-transpeptidase pre-catalytic domain-like"/>
    <property type="match status" value="1"/>
</dbReference>
<evidence type="ECO:0000256" key="2">
    <source>
        <dbReference type="ARBA" id="ARBA00022679"/>
    </source>
</evidence>
<dbReference type="SUPFAM" id="SSF141523">
    <property type="entry name" value="L,D-transpeptidase catalytic domain-like"/>
    <property type="match status" value="1"/>
</dbReference>
<dbReference type="InterPro" id="IPR005490">
    <property type="entry name" value="LD_TPept_cat_dom"/>
</dbReference>
<dbReference type="AlphaFoldDB" id="W4QQW1"/>
<sequence length="476" mass="54051">MGYPVEKPIEEHNPPEKKSSHWFKNWKIILAIIIIFIGLILLTMSIYQRTHFNSNITINGIEVSGLTAGQTLEKLQTSLLSNNIYVGDHLILVGNETKMNFTEKDLTEIKNTLRDQWTFFPSSEEKTYYLLPSDKDLYRSEVLRNELELELFSLNQSLQAPIDARAHIENGEVVISESVDGEHFDVDSLLEDFDKQEYISDVFLKPVYLHPIKDDSQVVQDQVKRLQDFLEHTIEYQIQDQVYSLEANQLIVDASLSENLNVLIHSDLIVEKIAEINDSQSTLGKDFTFNTHSGSVITVKGQGYGWALNAENEASMIKEAFQNGEKTISASNIYGNGWSGEGYGYETLSNFGIGSTYAEVSIAAQRMWIYKEGQLVLTTNVVTGNRSTQQDTLKGVWYILYKRTPYTLTGDDYSTEVDYWAPFTNSGQGFHDASWRTNWSGNAYHNAGSNGCVNVPPDVMKKVYHYLNVYDPVVIY</sequence>
<dbReference type="InterPro" id="IPR038063">
    <property type="entry name" value="Transpep_catalytic_dom"/>
</dbReference>
<dbReference type="UniPathway" id="UPA00219"/>
<evidence type="ECO:0000313" key="9">
    <source>
        <dbReference type="EMBL" id="GAE34456.1"/>
    </source>
</evidence>
<dbReference type="GO" id="GO:0016740">
    <property type="term" value="F:transferase activity"/>
    <property type="evidence" value="ECO:0007669"/>
    <property type="project" value="UniProtKB-KW"/>
</dbReference>
<feature type="transmembrane region" description="Helical" evidence="7">
    <location>
        <begin position="28"/>
        <end position="47"/>
    </location>
</feature>
<evidence type="ECO:0000256" key="7">
    <source>
        <dbReference type="SAM" id="Phobius"/>
    </source>
</evidence>
<dbReference type="Gene3D" id="3.10.20.800">
    <property type="match status" value="1"/>
</dbReference>
<dbReference type="Proteomes" id="UP000018896">
    <property type="component" value="Unassembled WGS sequence"/>
</dbReference>
<dbReference type="GO" id="GO:0071555">
    <property type="term" value="P:cell wall organization"/>
    <property type="evidence" value="ECO:0007669"/>
    <property type="project" value="UniProtKB-UniRule"/>
</dbReference>
<dbReference type="GO" id="GO:0008360">
    <property type="term" value="P:regulation of cell shape"/>
    <property type="evidence" value="ECO:0007669"/>
    <property type="project" value="UniProtKB-UniRule"/>
</dbReference>
<keyword evidence="7" id="KW-1133">Transmembrane helix</keyword>
<dbReference type="GO" id="GO:0005576">
    <property type="term" value="C:extracellular region"/>
    <property type="evidence" value="ECO:0007669"/>
    <property type="project" value="TreeGrafter"/>
</dbReference>
<dbReference type="PANTHER" id="PTHR30582">
    <property type="entry name" value="L,D-TRANSPEPTIDASE"/>
    <property type="match status" value="1"/>
</dbReference>
<reference evidence="9 10" key="1">
    <citation type="journal article" date="2014" name="Genome Announc.">
        <title>Draft Genome Sequences of Three Alkaliphilic Bacillus Strains, Bacillus wakoensis JCM 9140T, Bacillus akibai JCM 9157T, and Bacillus hemicellulosilyticus JCM 9152T.</title>
        <authorList>
            <person name="Yuki M."/>
            <person name="Oshima K."/>
            <person name="Suda W."/>
            <person name="Oshida Y."/>
            <person name="Kitamura K."/>
            <person name="Iida T."/>
            <person name="Hattori M."/>
            <person name="Ohkuma M."/>
        </authorList>
    </citation>
    <scope>NUCLEOTIDE SEQUENCE [LARGE SCALE GENOMIC DNA]</scope>
    <source>
        <strain evidence="9 10">JCM 9157</strain>
    </source>
</reference>
<gene>
    <name evidence="9" type="ORF">JCM9157_1512</name>
</gene>
<dbReference type="RefSeq" id="WP_052012995.1">
    <property type="nucleotide sequence ID" value="NZ_BAUV01000008.1"/>
</dbReference>
<keyword evidence="5 6" id="KW-0961">Cell wall biogenesis/degradation</keyword>
<dbReference type="PANTHER" id="PTHR30582:SF33">
    <property type="entry name" value="EXPORTED PROTEIN"/>
    <property type="match status" value="1"/>
</dbReference>
<dbReference type="EMBL" id="BAUV01000008">
    <property type="protein sequence ID" value="GAE34456.1"/>
    <property type="molecule type" value="Genomic_DNA"/>
</dbReference>
<feature type="active site" description="Proton donor/acceptor" evidence="6">
    <location>
        <position position="431"/>
    </location>
</feature>
<feature type="active site" description="Nucleophile" evidence="6">
    <location>
        <position position="452"/>
    </location>
</feature>
<dbReference type="GO" id="GO:0071972">
    <property type="term" value="F:peptidoglycan L,D-transpeptidase activity"/>
    <property type="evidence" value="ECO:0007669"/>
    <property type="project" value="TreeGrafter"/>
</dbReference>
<dbReference type="eggNOG" id="COG1376">
    <property type="taxonomic scope" value="Bacteria"/>
</dbReference>
<keyword evidence="7" id="KW-0472">Membrane</keyword>
<keyword evidence="2" id="KW-0808">Transferase</keyword>
<name>W4QQW1_HALA3</name>
<evidence type="ECO:0000256" key="1">
    <source>
        <dbReference type="ARBA" id="ARBA00004752"/>
    </source>
</evidence>
<organism evidence="9 10">
    <name type="scientific">Halalkalibacter akibai (strain ATCC 43226 / DSM 21942 / CIP 109018 / JCM 9157 / 1139)</name>
    <name type="common">Bacillus akibai</name>
    <dbReference type="NCBI Taxonomy" id="1236973"/>
    <lineage>
        <taxon>Bacteria</taxon>
        <taxon>Bacillati</taxon>
        <taxon>Bacillota</taxon>
        <taxon>Bacilli</taxon>
        <taxon>Bacillales</taxon>
        <taxon>Bacillaceae</taxon>
        <taxon>Halalkalibacter</taxon>
    </lineage>
</organism>
<proteinExistence type="predicted"/>
<evidence type="ECO:0000259" key="8">
    <source>
        <dbReference type="PROSITE" id="PS52029"/>
    </source>
</evidence>
<keyword evidence="3 6" id="KW-0133">Cell shape</keyword>
<comment type="pathway">
    <text evidence="1 6">Cell wall biogenesis; peptidoglycan biosynthesis.</text>
</comment>
<evidence type="ECO:0000256" key="3">
    <source>
        <dbReference type="ARBA" id="ARBA00022960"/>
    </source>
</evidence>
<keyword evidence="7" id="KW-0812">Transmembrane</keyword>
<dbReference type="PROSITE" id="PS52029">
    <property type="entry name" value="LD_TPASE"/>
    <property type="match status" value="1"/>
</dbReference>
<evidence type="ECO:0000313" key="10">
    <source>
        <dbReference type="Proteomes" id="UP000018896"/>
    </source>
</evidence>
<accession>W4QQW1</accession>
<evidence type="ECO:0000256" key="5">
    <source>
        <dbReference type="ARBA" id="ARBA00023316"/>
    </source>
</evidence>
<dbReference type="Pfam" id="PF03734">
    <property type="entry name" value="YkuD"/>
    <property type="match status" value="1"/>
</dbReference>
<dbReference type="CDD" id="cd16913">
    <property type="entry name" value="YkuD_like"/>
    <property type="match status" value="1"/>
</dbReference>
<dbReference type="InterPro" id="IPR050979">
    <property type="entry name" value="LD-transpeptidase"/>
</dbReference>
<keyword evidence="4 6" id="KW-0573">Peptidoglycan synthesis</keyword>
<dbReference type="OrthoDB" id="3176960at2"/>
<dbReference type="GO" id="GO:0018104">
    <property type="term" value="P:peptidoglycan-protein cross-linking"/>
    <property type="evidence" value="ECO:0007669"/>
    <property type="project" value="TreeGrafter"/>
</dbReference>
<protein>
    <submittedName>
        <fullName evidence="9">ErfK/YbiS/YcfS/YnhG family protein</fullName>
    </submittedName>
</protein>
<evidence type="ECO:0000256" key="4">
    <source>
        <dbReference type="ARBA" id="ARBA00022984"/>
    </source>
</evidence>
<keyword evidence="10" id="KW-1185">Reference proteome</keyword>
<comment type="caution">
    <text evidence="9">The sequence shown here is derived from an EMBL/GenBank/DDBJ whole genome shotgun (WGS) entry which is preliminary data.</text>
</comment>